<protein>
    <submittedName>
        <fullName evidence="1">Uncharacterized protein</fullName>
    </submittedName>
</protein>
<keyword evidence="2" id="KW-1185">Reference proteome</keyword>
<sequence>MQSLRRTAVSTARKSRINLTRQPRRYAHDEHTHAAGHAPVNESFGWGFWGTVALVPTLGALYQVSRPDPDSDSPPLLTRMIAEYHSHQEEWAAKNDLHVRLLEQAGSDRVLFANSKPQEFIDLRSPDVFNVGSPYNVPAGSQANISHAIEKYRKDAFEDNERKLQALREGTIKGEQPVDRSPNE</sequence>
<name>A0ACB6QDQ9_9PLEO</name>
<reference evidence="1" key="1">
    <citation type="journal article" date="2020" name="Stud. Mycol.">
        <title>101 Dothideomycetes genomes: a test case for predicting lifestyles and emergence of pathogens.</title>
        <authorList>
            <person name="Haridas S."/>
            <person name="Albert R."/>
            <person name="Binder M."/>
            <person name="Bloem J."/>
            <person name="Labutti K."/>
            <person name="Salamov A."/>
            <person name="Andreopoulos B."/>
            <person name="Baker S."/>
            <person name="Barry K."/>
            <person name="Bills G."/>
            <person name="Bluhm B."/>
            <person name="Cannon C."/>
            <person name="Castanera R."/>
            <person name="Culley D."/>
            <person name="Daum C."/>
            <person name="Ezra D."/>
            <person name="Gonzalez J."/>
            <person name="Henrissat B."/>
            <person name="Kuo A."/>
            <person name="Liang C."/>
            <person name="Lipzen A."/>
            <person name="Lutzoni F."/>
            <person name="Magnuson J."/>
            <person name="Mondo S."/>
            <person name="Nolan M."/>
            <person name="Ohm R."/>
            <person name="Pangilinan J."/>
            <person name="Park H.-J."/>
            <person name="Ramirez L."/>
            <person name="Alfaro M."/>
            <person name="Sun H."/>
            <person name="Tritt A."/>
            <person name="Yoshinaga Y."/>
            <person name="Zwiers L.-H."/>
            <person name="Turgeon B."/>
            <person name="Goodwin S."/>
            <person name="Spatafora J."/>
            <person name="Crous P."/>
            <person name="Grigoriev I."/>
        </authorList>
    </citation>
    <scope>NUCLEOTIDE SEQUENCE</scope>
    <source>
        <strain evidence="1">ATCC 200398</strain>
    </source>
</reference>
<organism evidence="1 2">
    <name type="scientific">Lindgomyces ingoldianus</name>
    <dbReference type="NCBI Taxonomy" id="673940"/>
    <lineage>
        <taxon>Eukaryota</taxon>
        <taxon>Fungi</taxon>
        <taxon>Dikarya</taxon>
        <taxon>Ascomycota</taxon>
        <taxon>Pezizomycotina</taxon>
        <taxon>Dothideomycetes</taxon>
        <taxon>Pleosporomycetidae</taxon>
        <taxon>Pleosporales</taxon>
        <taxon>Lindgomycetaceae</taxon>
        <taxon>Lindgomyces</taxon>
    </lineage>
</organism>
<dbReference type="Proteomes" id="UP000799755">
    <property type="component" value="Unassembled WGS sequence"/>
</dbReference>
<evidence type="ECO:0000313" key="1">
    <source>
        <dbReference type="EMBL" id="KAF2465032.1"/>
    </source>
</evidence>
<dbReference type="EMBL" id="MU003532">
    <property type="protein sequence ID" value="KAF2465032.1"/>
    <property type="molecule type" value="Genomic_DNA"/>
</dbReference>
<evidence type="ECO:0000313" key="2">
    <source>
        <dbReference type="Proteomes" id="UP000799755"/>
    </source>
</evidence>
<accession>A0ACB6QDQ9</accession>
<proteinExistence type="predicted"/>
<comment type="caution">
    <text evidence="1">The sequence shown here is derived from an EMBL/GenBank/DDBJ whole genome shotgun (WGS) entry which is preliminary data.</text>
</comment>
<gene>
    <name evidence="1" type="ORF">BDR25DRAFT_306888</name>
</gene>